<dbReference type="AlphaFoldDB" id="A0A0D1XTL1"/>
<dbReference type="EMBL" id="FNED01000009">
    <property type="protein sequence ID" value="SDI90523.1"/>
    <property type="molecule type" value="Genomic_DNA"/>
</dbReference>
<dbReference type="STRING" id="47500.AF333_04335"/>
<evidence type="ECO:0000313" key="4">
    <source>
        <dbReference type="Proteomes" id="UP000182836"/>
    </source>
</evidence>
<keyword evidence="3" id="KW-1185">Reference proteome</keyword>
<proteinExistence type="predicted"/>
<sequence length="263" mass="30838">MKHTGFIQGFVHQYEEPVQYRLKLDGEAIPVNEWIGKTIRIATLGNIECIHCGRSIKKTYNSGYCYPCFTRLPENDLCIVKPHECHYHLGTCRDPEWGEAHCMIPHYVYLALSSGVKVGLTRKNNEKKRWVDQGAVRAIPIAEVPTRKIAGELEMYLTQYVADKTDWRKMLKGEVELVDLLELREEIYSHFPEEYKQYILREDEWMDFVYPASERIQKVKAYNLDKQPVVEDRLLGIKGQYFIFENGVLNMRKYCGYKVEISE</sequence>
<name>A0A0D1XTL1_ANEMI</name>
<gene>
    <name evidence="1" type="ORF">AF333_04335</name>
    <name evidence="2" type="ORF">SAMN04487909_10943</name>
</gene>
<dbReference type="Proteomes" id="UP000182836">
    <property type="component" value="Unassembled WGS sequence"/>
</dbReference>
<accession>A0A0D1XTL1</accession>
<dbReference type="OrthoDB" id="9775734at2"/>
<evidence type="ECO:0000313" key="3">
    <source>
        <dbReference type="Proteomes" id="UP000037269"/>
    </source>
</evidence>
<evidence type="ECO:0008006" key="5">
    <source>
        <dbReference type="Google" id="ProtNLM"/>
    </source>
</evidence>
<organism evidence="1 3">
    <name type="scientific">Aneurinibacillus migulanus</name>
    <name type="common">Bacillus migulanus</name>
    <dbReference type="NCBI Taxonomy" id="47500"/>
    <lineage>
        <taxon>Bacteria</taxon>
        <taxon>Bacillati</taxon>
        <taxon>Bacillota</taxon>
        <taxon>Bacilli</taxon>
        <taxon>Bacillales</taxon>
        <taxon>Paenibacillaceae</taxon>
        <taxon>Aneurinibacillus group</taxon>
        <taxon>Aneurinibacillus</taxon>
    </lineage>
</organism>
<dbReference type="PATRIC" id="fig|47500.8.peg.5535"/>
<dbReference type="InterPro" id="IPR021246">
    <property type="entry name" value="DUF2797"/>
</dbReference>
<protein>
    <recommendedName>
        <fullName evidence="5">DUF2797 domain-containing protein</fullName>
    </recommendedName>
</protein>
<dbReference type="Proteomes" id="UP000037269">
    <property type="component" value="Unassembled WGS sequence"/>
</dbReference>
<evidence type="ECO:0000313" key="2">
    <source>
        <dbReference type="EMBL" id="SDI90523.1"/>
    </source>
</evidence>
<dbReference type="GeneID" id="42304435"/>
<evidence type="ECO:0000313" key="1">
    <source>
        <dbReference type="EMBL" id="KON94824.1"/>
    </source>
</evidence>
<dbReference type="EMBL" id="LGUG01000004">
    <property type="protein sequence ID" value="KON94824.1"/>
    <property type="molecule type" value="Genomic_DNA"/>
</dbReference>
<reference evidence="2 4" key="2">
    <citation type="submission" date="2016-10" db="EMBL/GenBank/DDBJ databases">
        <authorList>
            <person name="de Groot N.N."/>
        </authorList>
    </citation>
    <scope>NUCLEOTIDE SEQUENCE [LARGE SCALE GENOMIC DNA]</scope>
    <source>
        <strain evidence="2 4">DSM 2895</strain>
    </source>
</reference>
<reference evidence="1 3" key="1">
    <citation type="submission" date="2015-07" db="EMBL/GenBank/DDBJ databases">
        <title>Fjat-14205 dsm 2895.</title>
        <authorList>
            <person name="Liu B."/>
            <person name="Wang J."/>
            <person name="Zhu Y."/>
            <person name="Liu G."/>
            <person name="Chen Q."/>
            <person name="Chen Z."/>
            <person name="Lan J."/>
            <person name="Che J."/>
            <person name="Ge C."/>
            <person name="Shi H."/>
            <person name="Pan Z."/>
            <person name="Liu X."/>
        </authorList>
    </citation>
    <scope>NUCLEOTIDE SEQUENCE [LARGE SCALE GENOMIC DNA]</scope>
    <source>
        <strain evidence="1 3">DSM 2895</strain>
    </source>
</reference>
<dbReference type="Pfam" id="PF10977">
    <property type="entry name" value="DUF2797"/>
    <property type="match status" value="1"/>
</dbReference>
<dbReference type="RefSeq" id="WP_043065096.1">
    <property type="nucleotide sequence ID" value="NZ_BJOA01000067.1"/>
</dbReference>